<dbReference type="EMBL" id="LAZR01015818">
    <property type="protein sequence ID" value="KKM07234.1"/>
    <property type="molecule type" value="Genomic_DNA"/>
</dbReference>
<organism evidence="1">
    <name type="scientific">marine sediment metagenome</name>
    <dbReference type="NCBI Taxonomy" id="412755"/>
    <lineage>
        <taxon>unclassified sequences</taxon>
        <taxon>metagenomes</taxon>
        <taxon>ecological metagenomes</taxon>
    </lineage>
</organism>
<accession>A0A0F9H801</accession>
<gene>
    <name evidence="1" type="ORF">LCGC14_1735990</name>
</gene>
<proteinExistence type="predicted"/>
<comment type="caution">
    <text evidence="1">The sequence shown here is derived from an EMBL/GenBank/DDBJ whole genome shotgun (WGS) entry which is preliminary data.</text>
</comment>
<reference evidence="1" key="1">
    <citation type="journal article" date="2015" name="Nature">
        <title>Complex archaea that bridge the gap between prokaryotes and eukaryotes.</title>
        <authorList>
            <person name="Spang A."/>
            <person name="Saw J.H."/>
            <person name="Jorgensen S.L."/>
            <person name="Zaremba-Niedzwiedzka K."/>
            <person name="Martijn J."/>
            <person name="Lind A.E."/>
            <person name="van Eijk R."/>
            <person name="Schleper C."/>
            <person name="Guy L."/>
            <person name="Ettema T.J."/>
        </authorList>
    </citation>
    <scope>NUCLEOTIDE SEQUENCE</scope>
</reference>
<dbReference type="AlphaFoldDB" id="A0A0F9H801"/>
<name>A0A0F9H801_9ZZZZ</name>
<sequence length="102" mass="11668">MIYRQGDVILEEIKKLPKGLVLNSKELRIIGETGQAHIMEIDEFTPLRIRGIEYPKYTEYAVVKRDTAMVHPEHPSLDVPSGYYGIRRVRTFEPGGAIDVIE</sequence>
<evidence type="ECO:0000313" key="1">
    <source>
        <dbReference type="EMBL" id="KKM07234.1"/>
    </source>
</evidence>
<protein>
    <submittedName>
        <fullName evidence="1">Uncharacterized protein</fullName>
    </submittedName>
</protein>